<evidence type="ECO:0000313" key="6">
    <source>
        <dbReference type="Proteomes" id="UP000239649"/>
    </source>
</evidence>
<comment type="caution">
    <text evidence="5">The sequence shown here is derived from an EMBL/GenBank/DDBJ whole genome shotgun (WGS) entry which is preliminary data.</text>
</comment>
<name>A0A2P6V4V7_9CHLO</name>
<proteinExistence type="predicted"/>
<accession>A0A2P6V4V7</accession>
<dbReference type="AlphaFoldDB" id="A0A2P6V4V7"/>
<dbReference type="OrthoDB" id="354304at2759"/>
<feature type="binding site" evidence="2">
    <location>
        <position position="502"/>
    </location>
    <ligand>
        <name>substrate</name>
    </ligand>
</feature>
<keyword evidence="5" id="KW-0808">Transferase</keyword>
<dbReference type="InterPro" id="IPR029033">
    <property type="entry name" value="His_PPase_superfam"/>
</dbReference>
<dbReference type="GO" id="GO:0032259">
    <property type="term" value="P:methylation"/>
    <property type="evidence" value="ECO:0007669"/>
    <property type="project" value="UniProtKB-KW"/>
</dbReference>
<dbReference type="PROSITE" id="PS00175">
    <property type="entry name" value="PG_MUTASE"/>
    <property type="match status" value="1"/>
</dbReference>
<sequence>MRRGAQHARVQQAVGAAAAARTVVAAAAAAQVPEAAAAADAHASVTFDLACPICHTTPLRLRSAGGAPQGNTHCPRCARTFACGGNGAYADLTLTSGVQQAAYEQRFWGGTSIFQSPLVSFVYERGWRQGFAWAGFPGVDKEFDLAMDYLQPGYGHVLVDMSCGSGLFARRFLASNRFSGVVAADFSEAMLAQARAFFREDPSLDASRYLLLRADVGRLPFATGSVAALHAGAAIHCWPNPQAALAEISRVLRPGGVFVASTFLNAVAPLGQLVGDELVAPLSQFEPSPRAYKWWSEAELHDLCTSVGLADFRRARSNRFIMFAASKPGGGDATGGRRLLSGPSEDPTDFCSRQDRLGFFPAPVSAGSTATAEGEEEIVGWTWTGSDEFTPLGDRRDEPPLPLPRLRHSKRLVLVRHGQSTWNARNRNQGSSNFSVLTDMGQQQAQAAAELLSGWDFEVLFVSPLKRAVETSRIVWGGRRAPVLTLPSLREIDLYTFQGLDKLENRSLYPEQYVAWQSNPADFTIDGHAPVRELWYRASLAWREVLHSKALRSCGLLVAHNAVNQALLCTALGLPPCFFRRFSQSNAAFTVLDFDYAGPEGSQRAALPPRVRVERMNQFPDRPMSPGKLGKSVPNRLVLVCGDVTSKAVQAALGMLSGNGVSAPPLIGVGSAAQQALDVRTAVQAALATPGDGRAVLAVANREACQQLLGECVGPVDYAPPGAAQDQRAAAAQRAEAPGEHPQELGPAGVGALFSMSEGGVTIVNWPQGQREMSRGTILCTNYQLPRGMAAG</sequence>
<evidence type="ECO:0000259" key="4">
    <source>
        <dbReference type="Pfam" id="PF08241"/>
    </source>
</evidence>
<dbReference type="Pfam" id="PF08241">
    <property type="entry name" value="Methyltransf_11"/>
    <property type="match status" value="1"/>
</dbReference>
<organism evidence="5 6">
    <name type="scientific">Micractinium conductrix</name>
    <dbReference type="NCBI Taxonomy" id="554055"/>
    <lineage>
        <taxon>Eukaryota</taxon>
        <taxon>Viridiplantae</taxon>
        <taxon>Chlorophyta</taxon>
        <taxon>core chlorophytes</taxon>
        <taxon>Trebouxiophyceae</taxon>
        <taxon>Chlorellales</taxon>
        <taxon>Chlorellaceae</taxon>
        <taxon>Chlorella clade</taxon>
        <taxon>Micractinium</taxon>
    </lineage>
</organism>
<dbReference type="GO" id="GO:0008757">
    <property type="term" value="F:S-adenosylmethionine-dependent methyltransferase activity"/>
    <property type="evidence" value="ECO:0007669"/>
    <property type="project" value="InterPro"/>
</dbReference>
<dbReference type="InterPro" id="IPR001345">
    <property type="entry name" value="PG/BPGM_mutase_AS"/>
</dbReference>
<feature type="domain" description="Methyltransferase type 11" evidence="4">
    <location>
        <begin position="159"/>
        <end position="259"/>
    </location>
</feature>
<dbReference type="InterPro" id="IPR029063">
    <property type="entry name" value="SAM-dependent_MTases_sf"/>
</dbReference>
<dbReference type="InterPro" id="IPR013078">
    <property type="entry name" value="His_Pase_superF_clade-1"/>
</dbReference>
<protein>
    <submittedName>
        <fullName evidence="5">Methyltransferase chloroplastic</fullName>
    </submittedName>
</protein>
<reference evidence="5 6" key="1">
    <citation type="journal article" date="2018" name="Plant J.">
        <title>Genome sequences of Chlorella sorokiniana UTEX 1602 and Micractinium conductrix SAG 241.80: implications to maltose excretion by a green alga.</title>
        <authorList>
            <person name="Arriola M.B."/>
            <person name="Velmurugan N."/>
            <person name="Zhang Y."/>
            <person name="Plunkett M.H."/>
            <person name="Hondzo H."/>
            <person name="Barney B.M."/>
        </authorList>
    </citation>
    <scope>NUCLEOTIDE SEQUENCE [LARGE SCALE GENOMIC DNA]</scope>
    <source>
        <strain evidence="5 6">SAG 241.80</strain>
    </source>
</reference>
<dbReference type="CDD" id="cd02440">
    <property type="entry name" value="AdoMet_MTases"/>
    <property type="match status" value="1"/>
</dbReference>
<feature type="active site" description="Tele-phosphohistidine intermediate" evidence="1">
    <location>
        <position position="417"/>
    </location>
</feature>
<feature type="binding site" evidence="2">
    <location>
        <begin position="416"/>
        <end position="423"/>
    </location>
    <ligand>
        <name>substrate</name>
    </ligand>
</feature>
<dbReference type="SMART" id="SM00855">
    <property type="entry name" value="PGAM"/>
    <property type="match status" value="1"/>
</dbReference>
<feature type="active site" description="Proton donor/acceptor" evidence="1">
    <location>
        <position position="491"/>
    </location>
</feature>
<dbReference type="CDD" id="cd07067">
    <property type="entry name" value="HP_PGM_like"/>
    <property type="match status" value="1"/>
</dbReference>
<feature type="region of interest" description="Disordered" evidence="3">
    <location>
        <begin position="723"/>
        <end position="749"/>
    </location>
</feature>
<feature type="compositionally biased region" description="Low complexity" evidence="3">
    <location>
        <begin position="723"/>
        <end position="736"/>
    </location>
</feature>
<evidence type="ECO:0000256" key="2">
    <source>
        <dbReference type="PIRSR" id="PIRSR613078-2"/>
    </source>
</evidence>
<evidence type="ECO:0000313" key="5">
    <source>
        <dbReference type="EMBL" id="PSC69114.1"/>
    </source>
</evidence>
<dbReference type="InterPro" id="IPR013216">
    <property type="entry name" value="Methyltransf_11"/>
</dbReference>
<dbReference type="EMBL" id="LHPF02000029">
    <property type="protein sequence ID" value="PSC69114.1"/>
    <property type="molecule type" value="Genomic_DNA"/>
</dbReference>
<feature type="binding site" evidence="2">
    <location>
        <position position="467"/>
    </location>
    <ligand>
        <name>substrate</name>
    </ligand>
</feature>
<dbReference type="SUPFAM" id="SSF53254">
    <property type="entry name" value="Phosphoglycerate mutase-like"/>
    <property type="match status" value="1"/>
</dbReference>
<dbReference type="PANTHER" id="PTHR43591">
    <property type="entry name" value="METHYLTRANSFERASE"/>
    <property type="match status" value="1"/>
</dbReference>
<dbReference type="PANTHER" id="PTHR43591:SF99">
    <property type="entry name" value="OS06G0646000 PROTEIN"/>
    <property type="match status" value="1"/>
</dbReference>
<keyword evidence="5" id="KW-0489">Methyltransferase</keyword>
<keyword evidence="6" id="KW-1185">Reference proteome</keyword>
<dbReference type="Pfam" id="PF00300">
    <property type="entry name" value="His_Phos_1"/>
    <property type="match status" value="1"/>
</dbReference>
<evidence type="ECO:0000256" key="3">
    <source>
        <dbReference type="SAM" id="MobiDB-lite"/>
    </source>
</evidence>
<dbReference type="Proteomes" id="UP000239649">
    <property type="component" value="Unassembled WGS sequence"/>
</dbReference>
<dbReference type="SUPFAM" id="SSF53335">
    <property type="entry name" value="S-adenosyl-L-methionine-dependent methyltransferases"/>
    <property type="match status" value="1"/>
</dbReference>
<evidence type="ECO:0000256" key="1">
    <source>
        <dbReference type="PIRSR" id="PIRSR613078-1"/>
    </source>
</evidence>
<gene>
    <name evidence="5" type="ORF">C2E20_7373</name>
</gene>
<dbReference type="Gene3D" id="3.40.50.150">
    <property type="entry name" value="Vaccinia Virus protein VP39"/>
    <property type="match status" value="1"/>
</dbReference>
<dbReference type="Gene3D" id="3.40.50.1240">
    <property type="entry name" value="Phosphoglycerate mutase-like"/>
    <property type="match status" value="1"/>
</dbReference>